<gene>
    <name evidence="2" type="primary">MCH4_0</name>
    <name evidence="2" type="ORF">A0H81_10679</name>
</gene>
<organism evidence="2 3">
    <name type="scientific">Grifola frondosa</name>
    <name type="common">Maitake</name>
    <name type="synonym">Polyporus frondosus</name>
    <dbReference type="NCBI Taxonomy" id="5627"/>
    <lineage>
        <taxon>Eukaryota</taxon>
        <taxon>Fungi</taxon>
        <taxon>Dikarya</taxon>
        <taxon>Basidiomycota</taxon>
        <taxon>Agaricomycotina</taxon>
        <taxon>Agaricomycetes</taxon>
        <taxon>Polyporales</taxon>
        <taxon>Grifolaceae</taxon>
        <taxon>Grifola</taxon>
    </lineage>
</organism>
<keyword evidence="1" id="KW-1133">Transmembrane helix</keyword>
<feature type="transmembrane region" description="Helical" evidence="1">
    <location>
        <begin position="78"/>
        <end position="97"/>
    </location>
</feature>
<evidence type="ECO:0000256" key="1">
    <source>
        <dbReference type="SAM" id="Phobius"/>
    </source>
</evidence>
<evidence type="ECO:0000313" key="3">
    <source>
        <dbReference type="Proteomes" id="UP000092993"/>
    </source>
</evidence>
<dbReference type="OrthoDB" id="2802485at2759"/>
<dbReference type="Proteomes" id="UP000092993">
    <property type="component" value="Unassembled WGS sequence"/>
</dbReference>
<evidence type="ECO:0000313" key="2">
    <source>
        <dbReference type="EMBL" id="OBZ69392.1"/>
    </source>
</evidence>
<keyword evidence="1" id="KW-0812">Transmembrane</keyword>
<protein>
    <submittedName>
        <fullName evidence="2">Putative transporter MCH4</fullName>
    </submittedName>
</protein>
<keyword evidence="1" id="KW-0472">Membrane</keyword>
<dbReference type="SUPFAM" id="SSF103473">
    <property type="entry name" value="MFS general substrate transporter"/>
    <property type="match status" value="1"/>
</dbReference>
<feature type="transmembrane region" description="Helical" evidence="1">
    <location>
        <begin position="39"/>
        <end position="66"/>
    </location>
</feature>
<comment type="caution">
    <text evidence="2">The sequence shown here is derived from an EMBL/GenBank/DDBJ whole genome shotgun (WGS) entry which is preliminary data.</text>
</comment>
<dbReference type="EMBL" id="LUGG01000017">
    <property type="protein sequence ID" value="OBZ69392.1"/>
    <property type="molecule type" value="Genomic_DNA"/>
</dbReference>
<keyword evidence="3" id="KW-1185">Reference proteome</keyword>
<accession>A0A1C7LXK3</accession>
<reference evidence="2 3" key="1">
    <citation type="submission" date="2016-03" db="EMBL/GenBank/DDBJ databases">
        <title>Whole genome sequencing of Grifola frondosa 9006-11.</title>
        <authorList>
            <person name="Min B."/>
            <person name="Park H."/>
            <person name="Kim J.-G."/>
            <person name="Cho H."/>
            <person name="Oh Y.-L."/>
            <person name="Kong W.-S."/>
            <person name="Choi I.-G."/>
        </authorList>
    </citation>
    <scope>NUCLEOTIDE SEQUENCE [LARGE SCALE GENOMIC DNA]</scope>
    <source>
        <strain evidence="2 3">9006-11</strain>
    </source>
</reference>
<sequence length="125" mass="13409">MQLTQSSSVEIPMNDAKEVDSVTLEPVDSQSGMDGGLKAWLTVVGGWIAGFCTFGAANSFGVYQALYTLEGTSSASNISWIGSLQLCLIFAMGILTGKLFDAGYFHHMQIAGMLLYVFSHFLLSP</sequence>
<name>A0A1C7LXK3_GRIFR</name>
<dbReference type="InterPro" id="IPR036259">
    <property type="entry name" value="MFS_trans_sf"/>
</dbReference>
<dbReference type="AlphaFoldDB" id="A0A1C7LXK3"/>
<feature type="transmembrane region" description="Helical" evidence="1">
    <location>
        <begin position="104"/>
        <end position="123"/>
    </location>
</feature>
<proteinExistence type="predicted"/>